<protein>
    <recommendedName>
        <fullName evidence="2">Survival Motor Neuron Gemin2-binding domain-containing protein</fullName>
    </recommendedName>
</protein>
<dbReference type="InterPro" id="IPR049481">
    <property type="entry name" value="SMN_G2-BD"/>
</dbReference>
<dbReference type="EMBL" id="JACEFI010000002">
    <property type="protein sequence ID" value="KAH0600706.1"/>
    <property type="molecule type" value="Genomic_DNA"/>
</dbReference>
<feature type="compositionally biased region" description="Polar residues" evidence="1">
    <location>
        <begin position="48"/>
        <end position="74"/>
    </location>
</feature>
<gene>
    <name evidence="3" type="ORF">MHUMG1_01705</name>
</gene>
<feature type="domain" description="Survival Motor Neuron Gemin2-binding" evidence="2">
    <location>
        <begin position="11"/>
        <end position="34"/>
    </location>
</feature>
<organism evidence="3 4">
    <name type="scientific">Metarhizium humberi</name>
    <dbReference type="NCBI Taxonomy" id="2596975"/>
    <lineage>
        <taxon>Eukaryota</taxon>
        <taxon>Fungi</taxon>
        <taxon>Dikarya</taxon>
        <taxon>Ascomycota</taxon>
        <taxon>Pezizomycotina</taxon>
        <taxon>Sordariomycetes</taxon>
        <taxon>Hypocreomycetidae</taxon>
        <taxon>Hypocreales</taxon>
        <taxon>Clavicipitaceae</taxon>
        <taxon>Metarhizium</taxon>
    </lineage>
</organism>
<keyword evidence="4" id="KW-1185">Reference proteome</keyword>
<name>A0A9P8SAE8_9HYPO</name>
<dbReference type="InterPro" id="IPR040424">
    <property type="entry name" value="Smn1"/>
</dbReference>
<reference evidence="3 4" key="1">
    <citation type="submission" date="2020-07" db="EMBL/GenBank/DDBJ databases">
        <title>Metarhizium humberi genome.</title>
        <authorList>
            <person name="Lysoe E."/>
        </authorList>
    </citation>
    <scope>NUCLEOTIDE SEQUENCE [LARGE SCALE GENOMIC DNA]</scope>
    <source>
        <strain evidence="3 4">ESALQ1638</strain>
    </source>
</reference>
<evidence type="ECO:0000313" key="3">
    <source>
        <dbReference type="EMBL" id="KAH0600706.1"/>
    </source>
</evidence>
<evidence type="ECO:0000259" key="2">
    <source>
        <dbReference type="Pfam" id="PF20636"/>
    </source>
</evidence>
<dbReference type="Pfam" id="PF20636">
    <property type="entry name" value="SMN_G2-BD"/>
    <property type="match status" value="1"/>
</dbReference>
<dbReference type="GO" id="GO:0005634">
    <property type="term" value="C:nucleus"/>
    <property type="evidence" value="ECO:0007669"/>
    <property type="project" value="TreeGrafter"/>
</dbReference>
<feature type="region of interest" description="Disordered" evidence="1">
    <location>
        <begin position="41"/>
        <end position="103"/>
    </location>
</feature>
<dbReference type="Proteomes" id="UP000764110">
    <property type="component" value="Unassembled WGS sequence"/>
</dbReference>
<evidence type="ECO:0000313" key="4">
    <source>
        <dbReference type="Proteomes" id="UP000764110"/>
    </source>
</evidence>
<dbReference type="AlphaFoldDB" id="A0A9P8SAE8"/>
<feature type="compositionally biased region" description="Low complexity" evidence="1">
    <location>
        <begin position="79"/>
        <end position="103"/>
    </location>
</feature>
<accession>A0A9P8SAE8</accession>
<dbReference type="PANTHER" id="PTHR39267:SF1">
    <property type="entry name" value="SURVIVAL MOTOR NEURON PROTEIN"/>
    <property type="match status" value="1"/>
</dbReference>
<dbReference type="CDD" id="cd22851">
    <property type="entry name" value="SMN_N"/>
    <property type="match status" value="1"/>
</dbReference>
<proteinExistence type="predicted"/>
<comment type="caution">
    <text evidence="3">The sequence shown here is derived from an EMBL/GenBank/DDBJ whole genome shotgun (WGS) entry which is preliminary data.</text>
</comment>
<dbReference type="PANTHER" id="PTHR39267">
    <property type="entry name" value="SURVIVAL MOTOR NEURON-LIKE PROTEIN 1"/>
    <property type="match status" value="1"/>
</dbReference>
<evidence type="ECO:0000256" key="1">
    <source>
        <dbReference type="SAM" id="MobiDB-lite"/>
    </source>
</evidence>
<sequence length="134" mass="14266">MGMEQVELSHEEVWDDSALIDSWNEALAEYKKYHSVHAKGGSIRDLESQISQRAPESEPNKQANSPEPVSSTGNEDPDAIISSSDQAQSSQTGATAAASAAPPPQALLGSCKLAATYMAIKFDLDLAKNSDDLC</sequence>